<proteinExistence type="predicted"/>
<sequence>MMKKWALFLIGIVIVIISGFAIFSNGFSNIESIKVQKFDKDTNEFDEGKVIKDSSSLKTFTKILNRANHERNVFYKMAYPEDYKVTLTYEDDTIEELYVWIAFGNSTFIKRPTKNDVFRIKNDSHRKEILELLD</sequence>
<dbReference type="InterPro" id="IPR058780">
    <property type="entry name" value="YhfM-like_dom"/>
</dbReference>
<accession>A0ABS5NZA4</accession>
<comment type="caution">
    <text evidence="2">The sequence shown here is derived from an EMBL/GenBank/DDBJ whole genome shotgun (WGS) entry which is preliminary data.</text>
</comment>
<gene>
    <name evidence="2" type="ORF">KHA94_24075</name>
</gene>
<reference evidence="2 3" key="1">
    <citation type="submission" date="2021-05" db="EMBL/GenBank/DDBJ databases">
        <title>Novel Bacillus species.</title>
        <authorList>
            <person name="Liu G."/>
        </authorList>
    </citation>
    <scope>NUCLEOTIDE SEQUENCE [LARGE SCALE GENOMIC DNA]</scope>
    <source>
        <strain evidence="2 3">FJAT-49705</strain>
    </source>
</reference>
<evidence type="ECO:0000259" key="1">
    <source>
        <dbReference type="Pfam" id="PF26353"/>
    </source>
</evidence>
<dbReference type="RefSeq" id="WP_213104617.1">
    <property type="nucleotide sequence ID" value="NZ_JAGYPM010000009.1"/>
</dbReference>
<feature type="domain" description="YhfM-like" evidence="1">
    <location>
        <begin position="29"/>
        <end position="133"/>
    </location>
</feature>
<evidence type="ECO:0000313" key="2">
    <source>
        <dbReference type="EMBL" id="MBS4193177.1"/>
    </source>
</evidence>
<dbReference type="EMBL" id="JAGYPM010000009">
    <property type="protein sequence ID" value="MBS4193177.1"/>
    <property type="molecule type" value="Genomic_DNA"/>
</dbReference>
<protein>
    <recommendedName>
        <fullName evidence="1">YhfM-like domain-containing protein</fullName>
    </recommendedName>
</protein>
<name>A0ABS5NZA4_9BACI</name>
<evidence type="ECO:0000313" key="3">
    <source>
        <dbReference type="Proteomes" id="UP000681027"/>
    </source>
</evidence>
<dbReference type="Pfam" id="PF26353">
    <property type="entry name" value="YhfM"/>
    <property type="match status" value="1"/>
</dbReference>
<organism evidence="2 3">
    <name type="scientific">Cytobacillus citreus</name>
    <dbReference type="NCBI Taxonomy" id="2833586"/>
    <lineage>
        <taxon>Bacteria</taxon>
        <taxon>Bacillati</taxon>
        <taxon>Bacillota</taxon>
        <taxon>Bacilli</taxon>
        <taxon>Bacillales</taxon>
        <taxon>Bacillaceae</taxon>
        <taxon>Cytobacillus</taxon>
    </lineage>
</organism>
<dbReference type="Proteomes" id="UP000681027">
    <property type="component" value="Unassembled WGS sequence"/>
</dbReference>
<keyword evidence="3" id="KW-1185">Reference proteome</keyword>